<dbReference type="Proteomes" id="UP001262754">
    <property type="component" value="Unassembled WGS sequence"/>
</dbReference>
<keyword evidence="1" id="KW-0812">Transmembrane</keyword>
<keyword evidence="3" id="KW-1185">Reference proteome</keyword>
<comment type="caution">
    <text evidence="2">The sequence shown here is derived from an EMBL/GenBank/DDBJ whole genome shotgun (WGS) entry which is preliminary data.</text>
</comment>
<dbReference type="RefSeq" id="WP_310031015.1">
    <property type="nucleotide sequence ID" value="NZ_JAVDRL010000005.1"/>
</dbReference>
<feature type="transmembrane region" description="Helical" evidence="1">
    <location>
        <begin position="31"/>
        <end position="51"/>
    </location>
</feature>
<protein>
    <recommendedName>
        <fullName evidence="4">DUF805 domain-containing protein</fullName>
    </recommendedName>
</protein>
<reference evidence="2 3" key="1">
    <citation type="submission" date="2023-07" db="EMBL/GenBank/DDBJ databases">
        <title>Sorghum-associated microbial communities from plants grown in Nebraska, USA.</title>
        <authorList>
            <person name="Schachtman D."/>
        </authorList>
    </citation>
    <scope>NUCLEOTIDE SEQUENCE [LARGE SCALE GENOMIC DNA]</scope>
    <source>
        <strain evidence="2 3">DS2154</strain>
    </source>
</reference>
<gene>
    <name evidence="2" type="ORF">J2800_001923</name>
</gene>
<evidence type="ECO:0000256" key="1">
    <source>
        <dbReference type="SAM" id="Phobius"/>
    </source>
</evidence>
<sequence length="61" mass="6787">MSIIHWLIVLAPVALIGLPVVKILKRMGFSGWWGLLALAPLANLIGLWVLASIEWPSQRKE</sequence>
<evidence type="ECO:0008006" key="4">
    <source>
        <dbReference type="Google" id="ProtNLM"/>
    </source>
</evidence>
<dbReference type="EMBL" id="JAVDRL010000005">
    <property type="protein sequence ID" value="MDR6531181.1"/>
    <property type="molecule type" value="Genomic_DNA"/>
</dbReference>
<organism evidence="2 3">
    <name type="scientific">Caulobacter rhizosphaerae</name>
    <dbReference type="NCBI Taxonomy" id="2010972"/>
    <lineage>
        <taxon>Bacteria</taxon>
        <taxon>Pseudomonadati</taxon>
        <taxon>Pseudomonadota</taxon>
        <taxon>Alphaproteobacteria</taxon>
        <taxon>Caulobacterales</taxon>
        <taxon>Caulobacteraceae</taxon>
        <taxon>Caulobacter</taxon>
    </lineage>
</organism>
<proteinExistence type="predicted"/>
<keyword evidence="1" id="KW-0472">Membrane</keyword>
<evidence type="ECO:0000313" key="2">
    <source>
        <dbReference type="EMBL" id="MDR6531181.1"/>
    </source>
</evidence>
<evidence type="ECO:0000313" key="3">
    <source>
        <dbReference type="Proteomes" id="UP001262754"/>
    </source>
</evidence>
<name>A0ABU1MZQ7_9CAUL</name>
<feature type="transmembrane region" description="Helical" evidence="1">
    <location>
        <begin position="6"/>
        <end position="24"/>
    </location>
</feature>
<accession>A0ABU1MZQ7</accession>
<keyword evidence="1" id="KW-1133">Transmembrane helix</keyword>